<gene>
    <name evidence="1" type="ORF">DSO57_1013061</name>
</gene>
<accession>A0ACC2TTH5</accession>
<organism evidence="1 2">
    <name type="scientific">Entomophthora muscae</name>
    <dbReference type="NCBI Taxonomy" id="34485"/>
    <lineage>
        <taxon>Eukaryota</taxon>
        <taxon>Fungi</taxon>
        <taxon>Fungi incertae sedis</taxon>
        <taxon>Zoopagomycota</taxon>
        <taxon>Entomophthoromycotina</taxon>
        <taxon>Entomophthoromycetes</taxon>
        <taxon>Entomophthorales</taxon>
        <taxon>Entomophthoraceae</taxon>
        <taxon>Entomophthora</taxon>
    </lineage>
</organism>
<reference evidence="1" key="1">
    <citation type="submission" date="2022-04" db="EMBL/GenBank/DDBJ databases">
        <title>Genome of the entomopathogenic fungus Entomophthora muscae.</title>
        <authorList>
            <person name="Elya C."/>
            <person name="Lovett B.R."/>
            <person name="Lee E."/>
            <person name="Macias A.M."/>
            <person name="Hajek A.E."/>
            <person name="De Bivort B.L."/>
            <person name="Kasson M.T."/>
            <person name="De Fine Licht H.H."/>
            <person name="Stajich J.E."/>
        </authorList>
    </citation>
    <scope>NUCLEOTIDE SEQUENCE</scope>
    <source>
        <strain evidence="1">Berkeley</strain>
    </source>
</reference>
<sequence>MGGIAKTGGRLCLPKEDEAASLHTKRGLNGVAWCILQTYLGSPHCAAEAFNESPTIYHFFPKLTNGGLLGLYSLVSVFDGGSKVSDFIPKLSLLLLMLVVYLTNSQEGVVIRNGSAV</sequence>
<comment type="caution">
    <text evidence="1">The sequence shown here is derived from an EMBL/GenBank/DDBJ whole genome shotgun (WGS) entry which is preliminary data.</text>
</comment>
<dbReference type="EMBL" id="QTSX02002177">
    <property type="protein sequence ID" value="KAJ9077817.1"/>
    <property type="molecule type" value="Genomic_DNA"/>
</dbReference>
<keyword evidence="2" id="KW-1185">Reference proteome</keyword>
<dbReference type="Proteomes" id="UP001165960">
    <property type="component" value="Unassembled WGS sequence"/>
</dbReference>
<proteinExistence type="predicted"/>
<evidence type="ECO:0000313" key="1">
    <source>
        <dbReference type="EMBL" id="KAJ9077817.1"/>
    </source>
</evidence>
<protein>
    <submittedName>
        <fullName evidence="1">Uncharacterized protein</fullName>
    </submittedName>
</protein>
<evidence type="ECO:0000313" key="2">
    <source>
        <dbReference type="Proteomes" id="UP001165960"/>
    </source>
</evidence>
<name>A0ACC2TTH5_9FUNG</name>